<dbReference type="EMBL" id="GBXM01022937">
    <property type="protein sequence ID" value="JAH85640.1"/>
    <property type="molecule type" value="Transcribed_RNA"/>
</dbReference>
<evidence type="ECO:0000313" key="1">
    <source>
        <dbReference type="EMBL" id="JAH85640.1"/>
    </source>
</evidence>
<reference evidence="1" key="2">
    <citation type="journal article" date="2015" name="Fish Shellfish Immunol.">
        <title>Early steps in the European eel (Anguilla anguilla)-Vibrio vulnificus interaction in the gills: Role of the RtxA13 toxin.</title>
        <authorList>
            <person name="Callol A."/>
            <person name="Pajuelo D."/>
            <person name="Ebbesson L."/>
            <person name="Teles M."/>
            <person name="MacKenzie S."/>
            <person name="Amaro C."/>
        </authorList>
    </citation>
    <scope>NUCLEOTIDE SEQUENCE</scope>
</reference>
<sequence length="58" mass="6845">MQLKQLSFKMQHFKNAHLANSEYFTQDNSSTNSFVMLTYIPYPHPPILYIFSTNSLRC</sequence>
<name>A0A0E9W7S7_ANGAN</name>
<accession>A0A0E9W7S7</accession>
<reference evidence="1" key="1">
    <citation type="submission" date="2014-11" db="EMBL/GenBank/DDBJ databases">
        <authorList>
            <person name="Amaro Gonzalez C."/>
        </authorList>
    </citation>
    <scope>NUCLEOTIDE SEQUENCE</scope>
</reference>
<dbReference type="AlphaFoldDB" id="A0A0E9W7S7"/>
<proteinExistence type="predicted"/>
<organism evidence="1">
    <name type="scientific">Anguilla anguilla</name>
    <name type="common">European freshwater eel</name>
    <name type="synonym">Muraena anguilla</name>
    <dbReference type="NCBI Taxonomy" id="7936"/>
    <lineage>
        <taxon>Eukaryota</taxon>
        <taxon>Metazoa</taxon>
        <taxon>Chordata</taxon>
        <taxon>Craniata</taxon>
        <taxon>Vertebrata</taxon>
        <taxon>Euteleostomi</taxon>
        <taxon>Actinopterygii</taxon>
        <taxon>Neopterygii</taxon>
        <taxon>Teleostei</taxon>
        <taxon>Anguilliformes</taxon>
        <taxon>Anguillidae</taxon>
        <taxon>Anguilla</taxon>
    </lineage>
</organism>
<protein>
    <submittedName>
        <fullName evidence="1">Uncharacterized protein</fullName>
    </submittedName>
</protein>